<feature type="coiled-coil region" evidence="1">
    <location>
        <begin position="13"/>
        <end position="40"/>
    </location>
</feature>
<organism evidence="2 3">
    <name type="scientific">Chitinophaga barathri</name>
    <dbReference type="NCBI Taxonomy" id="1647451"/>
    <lineage>
        <taxon>Bacteria</taxon>
        <taxon>Pseudomonadati</taxon>
        <taxon>Bacteroidota</taxon>
        <taxon>Chitinophagia</taxon>
        <taxon>Chitinophagales</taxon>
        <taxon>Chitinophagaceae</taxon>
        <taxon>Chitinophaga</taxon>
    </lineage>
</organism>
<dbReference type="RefSeq" id="WP_120519158.1">
    <property type="nucleotide sequence ID" value="NZ_QXZY01000016.1"/>
</dbReference>
<gene>
    <name evidence="2" type="ORF">EG028_25670</name>
</gene>
<evidence type="ECO:0000313" key="2">
    <source>
        <dbReference type="EMBL" id="RPD38284.1"/>
    </source>
</evidence>
<dbReference type="AlphaFoldDB" id="A0A3N4M523"/>
<keyword evidence="1" id="KW-0175">Coiled coil</keyword>
<name>A0A3N4M523_9BACT</name>
<evidence type="ECO:0000313" key="3">
    <source>
        <dbReference type="Proteomes" id="UP000279089"/>
    </source>
</evidence>
<dbReference type="EMBL" id="RMBX01000016">
    <property type="protein sequence ID" value="RPD38284.1"/>
    <property type="molecule type" value="Genomic_DNA"/>
</dbReference>
<sequence length="123" mass="14599">MPVENYDQLHRLHQEWKKDLLLNEKEIKSLTEELTELASQKLDNDQLAKVEHFQNALIRQKEVVNDLLQHVIKGDKMMSEEGGDNAQLHMLHNKLQDDMDTFDRLFIDLREEFKGFKRSLLNV</sequence>
<proteinExistence type="predicted"/>
<dbReference type="OrthoDB" id="680366at2"/>
<comment type="caution">
    <text evidence="2">The sequence shown here is derived from an EMBL/GenBank/DDBJ whole genome shotgun (WGS) entry which is preliminary data.</text>
</comment>
<protein>
    <submittedName>
        <fullName evidence="2">Uncharacterized protein</fullName>
    </submittedName>
</protein>
<reference evidence="3" key="1">
    <citation type="submission" date="2018-11" db="EMBL/GenBank/DDBJ databases">
        <title>Chitinophaga lutea sp.nov., isolate from arsenic contaminated soil.</title>
        <authorList>
            <person name="Zong Y."/>
        </authorList>
    </citation>
    <scope>NUCLEOTIDE SEQUENCE [LARGE SCALE GENOMIC DNA]</scope>
    <source>
        <strain evidence="3">YLT18</strain>
    </source>
</reference>
<evidence type="ECO:0000256" key="1">
    <source>
        <dbReference type="SAM" id="Coils"/>
    </source>
</evidence>
<dbReference type="Proteomes" id="UP000279089">
    <property type="component" value="Unassembled WGS sequence"/>
</dbReference>
<keyword evidence="3" id="KW-1185">Reference proteome</keyword>
<accession>A0A3N4M523</accession>